<keyword evidence="3" id="KW-1185">Reference proteome</keyword>
<gene>
    <name evidence="2" type="ORF">SAMN02745196_00943</name>
</gene>
<dbReference type="EMBL" id="FQXP01000004">
    <property type="protein sequence ID" value="SHH66572.1"/>
    <property type="molecule type" value="Genomic_DNA"/>
</dbReference>
<evidence type="ECO:0000313" key="2">
    <source>
        <dbReference type="EMBL" id="SHH66572.1"/>
    </source>
</evidence>
<evidence type="ECO:0000256" key="1">
    <source>
        <dbReference type="SAM" id="Phobius"/>
    </source>
</evidence>
<keyword evidence="1" id="KW-0472">Membrane</keyword>
<proteinExistence type="predicted"/>
<keyword evidence="1" id="KW-1133">Transmembrane helix</keyword>
<protein>
    <recommendedName>
        <fullName evidence="4">DUF5050 domain-containing protein</fullName>
    </recommendedName>
</protein>
<keyword evidence="1" id="KW-0812">Transmembrane</keyword>
<accession>A0A1M5UU68</accession>
<reference evidence="2 3" key="1">
    <citation type="submission" date="2016-11" db="EMBL/GenBank/DDBJ databases">
        <authorList>
            <person name="Jaros S."/>
            <person name="Januszkiewicz K."/>
            <person name="Wedrychowicz H."/>
        </authorList>
    </citation>
    <scope>NUCLEOTIDE SEQUENCE [LARGE SCALE GENOMIC DNA]</scope>
    <source>
        <strain evidence="2 3">DSM 3089</strain>
    </source>
</reference>
<name>A0A1M5UU68_9CLOT</name>
<dbReference type="SUPFAM" id="SSF69304">
    <property type="entry name" value="Tricorn protease N-terminal domain"/>
    <property type="match status" value="1"/>
</dbReference>
<feature type="transmembrane region" description="Helical" evidence="1">
    <location>
        <begin position="12"/>
        <end position="32"/>
    </location>
</feature>
<dbReference type="Proteomes" id="UP000184526">
    <property type="component" value="Unassembled WGS sequence"/>
</dbReference>
<dbReference type="OrthoDB" id="1909851at2"/>
<evidence type="ECO:0000313" key="3">
    <source>
        <dbReference type="Proteomes" id="UP000184526"/>
    </source>
</evidence>
<dbReference type="RefSeq" id="WP_072830615.1">
    <property type="nucleotide sequence ID" value="NZ_FQXP01000004.1"/>
</dbReference>
<evidence type="ECO:0008006" key="4">
    <source>
        <dbReference type="Google" id="ProtNLM"/>
    </source>
</evidence>
<organism evidence="2 3">
    <name type="scientific">Clostridium collagenovorans DSM 3089</name>
    <dbReference type="NCBI Taxonomy" id="1121306"/>
    <lineage>
        <taxon>Bacteria</taxon>
        <taxon>Bacillati</taxon>
        <taxon>Bacillota</taxon>
        <taxon>Clostridia</taxon>
        <taxon>Eubacteriales</taxon>
        <taxon>Clostridiaceae</taxon>
        <taxon>Clostridium</taxon>
    </lineage>
</organism>
<sequence length="340" mass="39869">MSKCKKGVIDNIVMTCFIGIALIYGVSAVQTYKERSVDRERKSIKSVGYNDDYYYVLKNNDTKEFVDNFENVKLIAYDKNNDIKQEHKLNFSSKEYPMVIENANGLSNWILINDAENQKIMGINTENNETNILLDKTDVEDEVFKIVSYKIYDDKIVYAYHNWKNKTVIAVKDINTKEVVKLLELNEACQNIPLSIYEEKVAYLVDYKLYIQDINTKEIINSGTDFTGPLEIYKDKVYTCKKEENGLNFVQVDFDLNTNIILSNANSNENVYLDNGKIVYRNYFYDADKEKLYKLNEYNSRLKKQVIGDRIYTEVNEYEVMKINENYFEQSLGENIIYKQ</sequence>
<dbReference type="AlphaFoldDB" id="A0A1M5UU68"/>